<keyword evidence="3" id="KW-1133">Transmembrane helix</keyword>
<keyword evidence="1" id="KW-0677">Repeat</keyword>
<dbReference type="AlphaFoldDB" id="A0A9R1X2Q3"/>
<dbReference type="PANTHER" id="PTHR10648:SF36">
    <property type="entry name" value="SERINE_THREONINE-PROTEIN PHOSPHATASE 2A 65 KDA REGULATORY SUBUNIT A BETA ISOFORM-RELATED"/>
    <property type="match status" value="1"/>
</dbReference>
<evidence type="ECO:0000256" key="3">
    <source>
        <dbReference type="SAM" id="Phobius"/>
    </source>
</evidence>
<organism evidence="4 5">
    <name type="scientific">Lactuca sativa</name>
    <name type="common">Garden lettuce</name>
    <dbReference type="NCBI Taxonomy" id="4236"/>
    <lineage>
        <taxon>Eukaryota</taxon>
        <taxon>Viridiplantae</taxon>
        <taxon>Streptophyta</taxon>
        <taxon>Embryophyta</taxon>
        <taxon>Tracheophyta</taxon>
        <taxon>Spermatophyta</taxon>
        <taxon>Magnoliopsida</taxon>
        <taxon>eudicotyledons</taxon>
        <taxon>Gunneridae</taxon>
        <taxon>Pentapetalae</taxon>
        <taxon>asterids</taxon>
        <taxon>campanulids</taxon>
        <taxon>Asterales</taxon>
        <taxon>Asteraceae</taxon>
        <taxon>Cichorioideae</taxon>
        <taxon>Cichorieae</taxon>
        <taxon>Lactucinae</taxon>
        <taxon>Lactuca</taxon>
    </lineage>
</organism>
<evidence type="ECO:0000256" key="1">
    <source>
        <dbReference type="ARBA" id="ARBA00022737"/>
    </source>
</evidence>
<evidence type="ECO:0000313" key="5">
    <source>
        <dbReference type="Proteomes" id="UP000235145"/>
    </source>
</evidence>
<dbReference type="InterPro" id="IPR021133">
    <property type="entry name" value="HEAT_type_2"/>
</dbReference>
<keyword evidence="3" id="KW-0472">Membrane</keyword>
<dbReference type="InterPro" id="IPR016024">
    <property type="entry name" value="ARM-type_fold"/>
</dbReference>
<keyword evidence="5" id="KW-1185">Reference proteome</keyword>
<dbReference type="SUPFAM" id="SSF48371">
    <property type="entry name" value="ARM repeat"/>
    <property type="match status" value="1"/>
</dbReference>
<sequence>MDEVAAMQAYSCPTVHKVNYIFVPELTVFFLVLEMINNSHYLYRMTVVRVISLLAPVMGSEITFSKLLPTLITLSKDIVLNIKFNVAKVLQLLIPIVDHSVSNNMVFQENGPMCKR</sequence>
<name>A0A9R1X2Q3_LACSA</name>
<accession>A0A9R1X2Q3</accession>
<dbReference type="InterPro" id="IPR011989">
    <property type="entry name" value="ARM-like"/>
</dbReference>
<protein>
    <submittedName>
        <fullName evidence="4">Uncharacterized protein</fullName>
    </submittedName>
</protein>
<feature type="repeat" description="HEAT" evidence="2">
    <location>
        <begin position="67"/>
        <end position="105"/>
    </location>
</feature>
<dbReference type="PANTHER" id="PTHR10648">
    <property type="entry name" value="SERINE/THREONINE-PROTEIN PHOSPHATASE PP2A 65 KDA REGULATORY SUBUNIT"/>
    <property type="match status" value="1"/>
</dbReference>
<gene>
    <name evidence="4" type="ORF">LSAT_V11C700369440</name>
</gene>
<keyword evidence="3" id="KW-0812">Transmembrane</keyword>
<dbReference type="EMBL" id="NBSK02000007">
    <property type="protein sequence ID" value="KAJ0198430.1"/>
    <property type="molecule type" value="Genomic_DNA"/>
</dbReference>
<dbReference type="Gene3D" id="1.25.10.10">
    <property type="entry name" value="Leucine-rich Repeat Variant"/>
    <property type="match status" value="1"/>
</dbReference>
<comment type="caution">
    <text evidence="4">The sequence shown here is derived from an EMBL/GenBank/DDBJ whole genome shotgun (WGS) entry which is preliminary data.</text>
</comment>
<proteinExistence type="predicted"/>
<feature type="transmembrane region" description="Helical" evidence="3">
    <location>
        <begin position="20"/>
        <end position="36"/>
    </location>
</feature>
<dbReference type="PROSITE" id="PS50077">
    <property type="entry name" value="HEAT_REPEAT"/>
    <property type="match status" value="1"/>
</dbReference>
<dbReference type="InterPro" id="IPR051023">
    <property type="entry name" value="PP2A_Regulatory_Subunit_A"/>
</dbReference>
<evidence type="ECO:0000313" key="4">
    <source>
        <dbReference type="EMBL" id="KAJ0198430.1"/>
    </source>
</evidence>
<dbReference type="Proteomes" id="UP000235145">
    <property type="component" value="Unassembled WGS sequence"/>
</dbReference>
<reference evidence="4 5" key="1">
    <citation type="journal article" date="2017" name="Nat. Commun.">
        <title>Genome assembly with in vitro proximity ligation data and whole-genome triplication in lettuce.</title>
        <authorList>
            <person name="Reyes-Chin-Wo S."/>
            <person name="Wang Z."/>
            <person name="Yang X."/>
            <person name="Kozik A."/>
            <person name="Arikit S."/>
            <person name="Song C."/>
            <person name="Xia L."/>
            <person name="Froenicke L."/>
            <person name="Lavelle D.O."/>
            <person name="Truco M.J."/>
            <person name="Xia R."/>
            <person name="Zhu S."/>
            <person name="Xu C."/>
            <person name="Xu H."/>
            <person name="Xu X."/>
            <person name="Cox K."/>
            <person name="Korf I."/>
            <person name="Meyers B.C."/>
            <person name="Michelmore R.W."/>
        </authorList>
    </citation>
    <scope>NUCLEOTIDE SEQUENCE [LARGE SCALE GENOMIC DNA]</scope>
    <source>
        <strain evidence="5">cv. Salinas</strain>
        <tissue evidence="4">Seedlings</tissue>
    </source>
</reference>
<evidence type="ECO:0000256" key="2">
    <source>
        <dbReference type="PROSITE-ProRule" id="PRU00103"/>
    </source>
</evidence>